<dbReference type="EMBL" id="JBHSRD010000008">
    <property type="protein sequence ID" value="MFC6009089.1"/>
    <property type="molecule type" value="Genomic_DNA"/>
</dbReference>
<comment type="caution">
    <text evidence="1">The sequence shown here is derived from an EMBL/GenBank/DDBJ whole genome shotgun (WGS) entry which is preliminary data.</text>
</comment>
<organism evidence="1 2">
    <name type="scientific">Angustibacter luteus</name>
    <dbReference type="NCBI Taxonomy" id="658456"/>
    <lineage>
        <taxon>Bacteria</taxon>
        <taxon>Bacillati</taxon>
        <taxon>Actinomycetota</taxon>
        <taxon>Actinomycetes</taxon>
        <taxon>Kineosporiales</taxon>
        <taxon>Kineosporiaceae</taxon>
    </lineage>
</organism>
<proteinExistence type="predicted"/>
<dbReference type="RefSeq" id="WP_345717617.1">
    <property type="nucleotide sequence ID" value="NZ_BAABFP010000007.1"/>
</dbReference>
<sequence>MARGFKRSRRGIRARLDDGERGLLAHLFVEVHEMLDDETSADDDPLAVLVGIGTAVDLPGDPAVARLLPDAHRDDPDASAEFRRYTEAGLRERKRTGLEVARRSLGRDGATLVLDEDEAQAWVVALTDVRLVLASRMGLEVDEDHERLEALAAAELAAEAQGVPAQDGDGDGDGDVPPSSGLAWVLAVYDFLTWLQESLVEALLEPLPHD</sequence>
<dbReference type="Proteomes" id="UP001596189">
    <property type="component" value="Unassembled WGS sequence"/>
</dbReference>
<evidence type="ECO:0000313" key="2">
    <source>
        <dbReference type="Proteomes" id="UP001596189"/>
    </source>
</evidence>
<dbReference type="Pfam" id="PF09438">
    <property type="entry name" value="DUF2017"/>
    <property type="match status" value="1"/>
</dbReference>
<reference evidence="2" key="1">
    <citation type="journal article" date="2019" name="Int. J. Syst. Evol. Microbiol.">
        <title>The Global Catalogue of Microorganisms (GCM) 10K type strain sequencing project: providing services to taxonomists for standard genome sequencing and annotation.</title>
        <authorList>
            <consortium name="The Broad Institute Genomics Platform"/>
            <consortium name="The Broad Institute Genome Sequencing Center for Infectious Disease"/>
            <person name="Wu L."/>
            <person name="Ma J."/>
        </authorList>
    </citation>
    <scope>NUCLEOTIDE SEQUENCE [LARGE SCALE GENOMIC DNA]</scope>
    <source>
        <strain evidence="2">KACC 14249</strain>
    </source>
</reference>
<dbReference type="InterPro" id="IPR018561">
    <property type="entry name" value="AosR"/>
</dbReference>
<keyword evidence="2" id="KW-1185">Reference proteome</keyword>
<accession>A0ABW1JI84</accession>
<gene>
    <name evidence="1" type="ORF">ACFQDO_18295</name>
</gene>
<evidence type="ECO:0000313" key="1">
    <source>
        <dbReference type="EMBL" id="MFC6009089.1"/>
    </source>
</evidence>
<protein>
    <submittedName>
        <fullName evidence="1">DUF2017 domain-containing protein</fullName>
    </submittedName>
</protein>
<name>A0ABW1JI84_9ACTN</name>